<dbReference type="GO" id="GO:0006508">
    <property type="term" value="P:proteolysis"/>
    <property type="evidence" value="ECO:0007669"/>
    <property type="project" value="InterPro"/>
</dbReference>
<dbReference type="AlphaFoldDB" id="A0A1H3G9E3"/>
<dbReference type="InterPro" id="IPR036852">
    <property type="entry name" value="Peptidase_S8/S53_dom_sf"/>
</dbReference>
<organism evidence="2 3">
    <name type="scientific">Evansella caseinilytica</name>
    <dbReference type="NCBI Taxonomy" id="1503961"/>
    <lineage>
        <taxon>Bacteria</taxon>
        <taxon>Bacillati</taxon>
        <taxon>Bacillota</taxon>
        <taxon>Bacilli</taxon>
        <taxon>Bacillales</taxon>
        <taxon>Bacillaceae</taxon>
        <taxon>Evansella</taxon>
    </lineage>
</organism>
<feature type="domain" description="Peptidase S8/S53" evidence="1">
    <location>
        <begin position="3"/>
        <end position="79"/>
    </location>
</feature>
<dbReference type="EMBL" id="FNPI01000001">
    <property type="protein sequence ID" value="SDX99677.1"/>
    <property type="molecule type" value="Genomic_DNA"/>
</dbReference>
<dbReference type="InterPro" id="IPR000209">
    <property type="entry name" value="Peptidase_S8/S53_dom"/>
</dbReference>
<reference evidence="3" key="1">
    <citation type="submission" date="2016-10" db="EMBL/GenBank/DDBJ databases">
        <authorList>
            <person name="Varghese N."/>
            <person name="Submissions S."/>
        </authorList>
    </citation>
    <scope>NUCLEOTIDE SEQUENCE [LARGE SCALE GENOMIC DNA]</scope>
    <source>
        <strain evidence="3">SP</strain>
    </source>
</reference>
<dbReference type="GO" id="GO:0004252">
    <property type="term" value="F:serine-type endopeptidase activity"/>
    <property type="evidence" value="ECO:0007669"/>
    <property type="project" value="InterPro"/>
</dbReference>
<dbReference type="Pfam" id="PF00082">
    <property type="entry name" value="Peptidase_S8"/>
    <property type="match status" value="1"/>
</dbReference>
<dbReference type="SUPFAM" id="SSF52743">
    <property type="entry name" value="Subtilisin-like"/>
    <property type="match status" value="1"/>
</dbReference>
<name>A0A1H3G9E3_9BACI</name>
<evidence type="ECO:0000313" key="3">
    <source>
        <dbReference type="Proteomes" id="UP000198935"/>
    </source>
</evidence>
<dbReference type="Proteomes" id="UP000198935">
    <property type="component" value="Unassembled WGS sequence"/>
</dbReference>
<keyword evidence="3" id="KW-1185">Reference proteome</keyword>
<evidence type="ECO:0000313" key="2">
    <source>
        <dbReference type="EMBL" id="SDX99677.1"/>
    </source>
</evidence>
<sequence>MDGVVSVQAKNKNGSLWEYSNSSKNDIAAFPGVEIDSLTLENEKVKMNGTSQATAIASGYIALLRDFYQKNNIHFDNEKIIKDLKALESTQNNNVDYMKLFEK</sequence>
<protein>
    <submittedName>
        <fullName evidence="2">Subtilase family protein</fullName>
    </submittedName>
</protein>
<gene>
    <name evidence="2" type="ORF">SAMN05421736_101103</name>
</gene>
<accession>A0A1H3G9E3</accession>
<evidence type="ECO:0000259" key="1">
    <source>
        <dbReference type="Pfam" id="PF00082"/>
    </source>
</evidence>
<dbReference type="Gene3D" id="3.40.50.200">
    <property type="entry name" value="Peptidase S8/S53 domain"/>
    <property type="match status" value="1"/>
</dbReference>
<proteinExistence type="predicted"/>